<feature type="signal peptide" evidence="1">
    <location>
        <begin position="1"/>
        <end position="20"/>
    </location>
</feature>
<gene>
    <name evidence="2" type="ORF">A8709_05210</name>
</gene>
<evidence type="ECO:0000256" key="1">
    <source>
        <dbReference type="SAM" id="SignalP"/>
    </source>
</evidence>
<reference evidence="3" key="1">
    <citation type="submission" date="2016-05" db="EMBL/GenBank/DDBJ databases">
        <title>Paenibacillus oryzae. sp. nov., isolated from the rice root.</title>
        <authorList>
            <person name="Zhang J."/>
            <person name="Zhang X."/>
        </authorList>
    </citation>
    <scope>NUCLEOTIDE SEQUENCE [LARGE SCALE GENOMIC DNA]</scope>
    <source>
        <strain evidence="3">KCTC13222</strain>
    </source>
</reference>
<dbReference type="PANTHER" id="PTHR43649:SF12">
    <property type="entry name" value="DIACETYLCHITOBIOSE BINDING PROTEIN DASA"/>
    <property type="match status" value="1"/>
</dbReference>
<proteinExistence type="predicted"/>
<dbReference type="EMBL" id="LYPC01000028">
    <property type="protein sequence ID" value="OCT11092.1"/>
    <property type="molecule type" value="Genomic_DNA"/>
</dbReference>
<protein>
    <recommendedName>
        <fullName evidence="4">ABC transporter substrate-binding protein</fullName>
    </recommendedName>
</protein>
<keyword evidence="3" id="KW-1185">Reference proteome</keyword>
<dbReference type="PROSITE" id="PS51257">
    <property type="entry name" value="PROKAR_LIPOPROTEIN"/>
    <property type="match status" value="1"/>
</dbReference>
<dbReference type="Pfam" id="PF01547">
    <property type="entry name" value="SBP_bac_1"/>
    <property type="match status" value="1"/>
</dbReference>
<dbReference type="Gene3D" id="3.40.190.10">
    <property type="entry name" value="Periplasmic binding protein-like II"/>
    <property type="match status" value="2"/>
</dbReference>
<dbReference type="AlphaFoldDB" id="A0A1C0ZSN7"/>
<evidence type="ECO:0000313" key="3">
    <source>
        <dbReference type="Proteomes" id="UP000093309"/>
    </source>
</evidence>
<comment type="caution">
    <text evidence="2">The sequence shown here is derived from an EMBL/GenBank/DDBJ whole genome shotgun (WGS) entry which is preliminary data.</text>
</comment>
<dbReference type="InterPro" id="IPR050490">
    <property type="entry name" value="Bact_solute-bd_prot1"/>
</dbReference>
<dbReference type="PANTHER" id="PTHR43649">
    <property type="entry name" value="ARABINOSE-BINDING PROTEIN-RELATED"/>
    <property type="match status" value="1"/>
</dbReference>
<dbReference type="SUPFAM" id="SSF53850">
    <property type="entry name" value="Periplasmic binding protein-like II"/>
    <property type="match status" value="1"/>
</dbReference>
<organism evidence="2 3">
    <name type="scientific">Paenibacillus pectinilyticus</name>
    <dbReference type="NCBI Taxonomy" id="512399"/>
    <lineage>
        <taxon>Bacteria</taxon>
        <taxon>Bacillati</taxon>
        <taxon>Bacillota</taxon>
        <taxon>Bacilli</taxon>
        <taxon>Bacillales</taxon>
        <taxon>Paenibacillaceae</taxon>
        <taxon>Paenibacillus</taxon>
    </lineage>
</organism>
<dbReference type="Proteomes" id="UP000093309">
    <property type="component" value="Unassembled WGS sequence"/>
</dbReference>
<feature type="chain" id="PRO_5039625374" description="ABC transporter substrate-binding protein" evidence="1">
    <location>
        <begin position="21"/>
        <end position="445"/>
    </location>
</feature>
<dbReference type="InterPro" id="IPR006059">
    <property type="entry name" value="SBP"/>
</dbReference>
<accession>A0A1C0ZSN7</accession>
<name>A0A1C0ZSN7_9BACL</name>
<keyword evidence="1" id="KW-0732">Signal</keyword>
<dbReference type="STRING" id="512399.A8709_05210"/>
<sequence length="445" mass="48983">MTKKAALGLVILLGATSLSACEGHRQADNSTSTTTAVKQVTLTFFSNNSDRTAGQGKMEQDLIDQYMQMNPDIRIKVETLSPDPQFQDKIKVYNASNHLPDIFSAWGNASFMQPLIKNQAIAELNQSDFQDLGFIPEALAGFSSAGKLYGVPRNSDFWVLYYNKKIFADHALQPPRTEAELMHVIDVLKAKAIVPIAMDGQDPWPAGIWFDTMLQRASGTWDISHKAMERTGTFKEPATTAAGLSMQKWIKAGAFGTGFLNNDYGTARNMFGQGKAAMFMMGEWEMGMAADANFPDEVKRNIGAIPLPAIDGGKGVTTDLTAWFGGGYVVAKASKHKQEAIAFLKWMFRPEGWTKAVWQNGIAFPAQTYDQFRTDKETAIQQDLTKIFMNAKSYSGTTAQDKFTPDTQKKYYDAIQNVEAGHLAPEDLAEAIDDAAEKSAIESAK</sequence>
<evidence type="ECO:0000313" key="2">
    <source>
        <dbReference type="EMBL" id="OCT11092.1"/>
    </source>
</evidence>
<evidence type="ECO:0008006" key="4">
    <source>
        <dbReference type="Google" id="ProtNLM"/>
    </source>
</evidence>